<evidence type="ECO:0000256" key="7">
    <source>
        <dbReference type="ARBA" id="ARBA00023163"/>
    </source>
</evidence>
<evidence type="ECO:0000256" key="4">
    <source>
        <dbReference type="ARBA" id="ARBA00022771"/>
    </source>
</evidence>
<keyword evidence="8" id="KW-0539">Nucleus</keyword>
<feature type="domain" description="C2H2-type" evidence="10">
    <location>
        <begin position="39"/>
        <end position="68"/>
    </location>
</feature>
<evidence type="ECO:0000256" key="8">
    <source>
        <dbReference type="ARBA" id="ARBA00023242"/>
    </source>
</evidence>
<dbReference type="InterPro" id="IPR051061">
    <property type="entry name" value="Zinc_finger_trans_reg"/>
</dbReference>
<feature type="domain" description="C2H2-type" evidence="10">
    <location>
        <begin position="9"/>
        <end position="38"/>
    </location>
</feature>
<dbReference type="InterPro" id="IPR036236">
    <property type="entry name" value="Znf_C2H2_sf"/>
</dbReference>
<keyword evidence="5" id="KW-0862">Zinc</keyword>
<dbReference type="PANTHER" id="PTHR46179">
    <property type="entry name" value="ZINC FINGER PROTEIN"/>
    <property type="match status" value="1"/>
</dbReference>
<evidence type="ECO:0000256" key="9">
    <source>
        <dbReference type="PROSITE-ProRule" id="PRU00042"/>
    </source>
</evidence>
<evidence type="ECO:0000256" key="3">
    <source>
        <dbReference type="ARBA" id="ARBA00022737"/>
    </source>
</evidence>
<feature type="domain" description="C2H2-type" evidence="10">
    <location>
        <begin position="69"/>
        <end position="96"/>
    </location>
</feature>
<dbReference type="GO" id="GO:0008270">
    <property type="term" value="F:zinc ion binding"/>
    <property type="evidence" value="ECO:0007669"/>
    <property type="project" value="UniProtKB-KW"/>
</dbReference>
<dbReference type="EMBL" id="LT598481">
    <property type="protein sequence ID" value="SCU89045.1"/>
    <property type="molecule type" value="Genomic_DNA"/>
</dbReference>
<reference evidence="12" key="1">
    <citation type="submission" date="2016-03" db="EMBL/GenBank/DDBJ databases">
        <authorList>
            <person name="Devillers Hugo."/>
        </authorList>
    </citation>
    <scope>NUCLEOTIDE SEQUENCE [LARGE SCALE GENOMIC DNA]</scope>
</reference>
<comment type="subcellular location">
    <subcellularLocation>
        <location evidence="1">Nucleus</location>
    </subcellularLocation>
</comment>
<dbReference type="Pfam" id="PF00096">
    <property type="entry name" value="zf-C2H2"/>
    <property type="match status" value="2"/>
</dbReference>
<dbReference type="SUPFAM" id="SSF57667">
    <property type="entry name" value="beta-beta-alpha zinc fingers"/>
    <property type="match status" value="2"/>
</dbReference>
<keyword evidence="12" id="KW-1185">Reference proteome</keyword>
<dbReference type="FunFam" id="3.30.160.60:FF:000072">
    <property type="entry name" value="zinc finger protein 143 isoform X1"/>
    <property type="match status" value="1"/>
</dbReference>
<keyword evidence="6" id="KW-0805">Transcription regulation</keyword>
<dbReference type="OrthoDB" id="3437960at2759"/>
<dbReference type="PROSITE" id="PS00028">
    <property type="entry name" value="ZINC_FINGER_C2H2_1"/>
    <property type="match status" value="4"/>
</dbReference>
<dbReference type="PANTHER" id="PTHR46179:SF13">
    <property type="entry name" value="C2H2-TYPE DOMAIN-CONTAINING PROTEIN"/>
    <property type="match status" value="1"/>
</dbReference>
<dbReference type="GO" id="GO:0000981">
    <property type="term" value="F:DNA-binding transcription factor activity, RNA polymerase II-specific"/>
    <property type="evidence" value="ECO:0007669"/>
    <property type="project" value="UniProtKB-ARBA"/>
</dbReference>
<dbReference type="FunFam" id="3.30.160.60:FF:000624">
    <property type="entry name" value="zinc finger protein 697"/>
    <property type="match status" value="1"/>
</dbReference>
<accession>A0A1G4JFM7</accession>
<proteinExistence type="predicted"/>
<gene>
    <name evidence="11" type="ORF">LAME_0E02036G</name>
</gene>
<organism evidence="11 12">
    <name type="scientific">Lachancea meyersii CBS 8951</name>
    <dbReference type="NCBI Taxonomy" id="1266667"/>
    <lineage>
        <taxon>Eukaryota</taxon>
        <taxon>Fungi</taxon>
        <taxon>Dikarya</taxon>
        <taxon>Ascomycota</taxon>
        <taxon>Saccharomycotina</taxon>
        <taxon>Saccharomycetes</taxon>
        <taxon>Saccharomycetales</taxon>
        <taxon>Saccharomycetaceae</taxon>
        <taxon>Lachancea</taxon>
    </lineage>
</organism>
<dbReference type="GO" id="GO:0005634">
    <property type="term" value="C:nucleus"/>
    <property type="evidence" value="ECO:0007669"/>
    <property type="project" value="UniProtKB-SubCell"/>
</dbReference>
<evidence type="ECO:0000256" key="2">
    <source>
        <dbReference type="ARBA" id="ARBA00022723"/>
    </source>
</evidence>
<dbReference type="AlphaFoldDB" id="A0A1G4JFM7"/>
<protein>
    <submittedName>
        <fullName evidence="11">LAME_0E02036g1_1</fullName>
    </submittedName>
</protein>
<dbReference type="Pfam" id="PF13894">
    <property type="entry name" value="zf-C2H2_4"/>
    <property type="match status" value="1"/>
</dbReference>
<dbReference type="GO" id="GO:0000978">
    <property type="term" value="F:RNA polymerase II cis-regulatory region sequence-specific DNA binding"/>
    <property type="evidence" value="ECO:0007669"/>
    <property type="project" value="UniProtKB-ARBA"/>
</dbReference>
<sequence>MIQKRPKKYACPIVDCPKLYSKPCQLREHVRSHNNDRPFICPEPDCGKRFNRICHLNVHRWTHTKNKPLQCDECSKRFTTKQQLSRHKNTHQKARDNASGIQAPASLHVNASQLFSCTYDNCKEIFSTQWGLTEHLLDSHIVSIIAPEDFKIELPFEFNYPYTGFDDEDIQAFLRQCEDIYIKDYSQEAGTWVDSRCKYVECEGWTASSYSELIEHCEEVHNEVPVSLLQYGFNDGTQQSKMIP</sequence>
<evidence type="ECO:0000259" key="10">
    <source>
        <dbReference type="PROSITE" id="PS50157"/>
    </source>
</evidence>
<dbReference type="SMART" id="SM00355">
    <property type="entry name" value="ZnF_C2H2"/>
    <property type="match status" value="5"/>
</dbReference>
<keyword evidence="2" id="KW-0479">Metal-binding</keyword>
<evidence type="ECO:0000313" key="11">
    <source>
        <dbReference type="EMBL" id="SCU89045.1"/>
    </source>
</evidence>
<keyword evidence="7" id="KW-0804">Transcription</keyword>
<dbReference type="Gene3D" id="3.30.160.60">
    <property type="entry name" value="Classic Zinc Finger"/>
    <property type="match status" value="3"/>
</dbReference>
<evidence type="ECO:0000313" key="12">
    <source>
        <dbReference type="Proteomes" id="UP000191144"/>
    </source>
</evidence>
<dbReference type="PROSITE" id="PS50157">
    <property type="entry name" value="ZINC_FINGER_C2H2_2"/>
    <property type="match status" value="3"/>
</dbReference>
<dbReference type="Proteomes" id="UP000191144">
    <property type="component" value="Chromosome E"/>
</dbReference>
<keyword evidence="4 9" id="KW-0863">Zinc-finger</keyword>
<evidence type="ECO:0000256" key="5">
    <source>
        <dbReference type="ARBA" id="ARBA00022833"/>
    </source>
</evidence>
<name>A0A1G4JFM7_9SACH</name>
<dbReference type="InterPro" id="IPR013087">
    <property type="entry name" value="Znf_C2H2_type"/>
</dbReference>
<evidence type="ECO:0000256" key="6">
    <source>
        <dbReference type="ARBA" id="ARBA00023015"/>
    </source>
</evidence>
<evidence type="ECO:0000256" key="1">
    <source>
        <dbReference type="ARBA" id="ARBA00004123"/>
    </source>
</evidence>
<keyword evidence="3" id="KW-0677">Repeat</keyword>